<keyword evidence="3 7" id="KW-0732">Signal</keyword>
<dbReference type="KEGG" id="ssyi:EKG83_30865"/>
<dbReference type="AlphaFoldDB" id="A0A5Q0H5J1"/>
<organism evidence="9 10">
    <name type="scientific">Saccharothrix syringae</name>
    <name type="common">Nocardiopsis syringae</name>
    <dbReference type="NCBI Taxonomy" id="103733"/>
    <lineage>
        <taxon>Bacteria</taxon>
        <taxon>Bacillati</taxon>
        <taxon>Actinomycetota</taxon>
        <taxon>Actinomycetes</taxon>
        <taxon>Pseudonocardiales</taxon>
        <taxon>Pseudonocardiaceae</taxon>
        <taxon>Saccharothrix</taxon>
    </lineage>
</organism>
<dbReference type="RefSeq" id="WP_051766207.1">
    <property type="nucleotide sequence ID" value="NZ_CP034550.1"/>
</dbReference>
<dbReference type="EC" id="3.1.4.46" evidence="2"/>
<evidence type="ECO:0000256" key="6">
    <source>
        <dbReference type="ARBA" id="ARBA00047512"/>
    </source>
</evidence>
<reference evidence="10" key="1">
    <citation type="journal article" date="2021" name="Curr. Microbiol.">
        <title>Complete genome of nocamycin-producing strain Saccharothrix syringae NRRL B-16468 reveals the biosynthetic potential for secondary metabolites.</title>
        <authorList>
            <person name="Mo X."/>
            <person name="Yang S."/>
        </authorList>
    </citation>
    <scope>NUCLEOTIDE SEQUENCE [LARGE SCALE GENOMIC DNA]</scope>
    <source>
        <strain evidence="10">ATCC 51364 / DSM 43886 / JCM 6844 / KCTC 9398 / NBRC 14523 / NRRL B-16468 / INA 2240</strain>
    </source>
</reference>
<feature type="signal peptide" evidence="7">
    <location>
        <begin position="1"/>
        <end position="28"/>
    </location>
</feature>
<keyword evidence="10" id="KW-1185">Reference proteome</keyword>
<dbReference type="PANTHER" id="PTHR43620">
    <property type="entry name" value="GLYCEROPHOSPHORYL DIESTER PHOSPHODIESTERASE"/>
    <property type="match status" value="1"/>
</dbReference>
<evidence type="ECO:0000256" key="4">
    <source>
        <dbReference type="ARBA" id="ARBA00022798"/>
    </source>
</evidence>
<dbReference type="SUPFAM" id="SSF51695">
    <property type="entry name" value="PLC-like phosphodiesterases"/>
    <property type="match status" value="1"/>
</dbReference>
<evidence type="ECO:0000256" key="5">
    <source>
        <dbReference type="ARBA" id="ARBA00022801"/>
    </source>
</evidence>
<dbReference type="PANTHER" id="PTHR43620:SF7">
    <property type="entry name" value="GLYCEROPHOSPHODIESTER PHOSPHODIESTERASE GDPD5-RELATED"/>
    <property type="match status" value="1"/>
</dbReference>
<evidence type="ECO:0000256" key="7">
    <source>
        <dbReference type="SAM" id="SignalP"/>
    </source>
</evidence>
<feature type="domain" description="GP-PDE" evidence="8">
    <location>
        <begin position="41"/>
        <end position="350"/>
    </location>
</feature>
<name>A0A5Q0H5J1_SACSY</name>
<protein>
    <recommendedName>
        <fullName evidence="2">glycerophosphodiester phosphodiesterase</fullName>
        <ecNumber evidence="2">3.1.4.46</ecNumber>
    </recommendedName>
</protein>
<keyword evidence="5" id="KW-0378">Hydrolase</keyword>
<dbReference type="OrthoDB" id="9758957at2"/>
<sequence>MTRIATPARLAAAAVLLLQLGAVPPAAAHPGPEVAAGHGRPLVIGHRGASGYRPEHTAGAYELAARMGADYLEPDLVSTKDGVLVARHENEIGGSTDVAAHPEFASRRTTKVVDGWEMTGWFTEDFTLAELKTLRAREPRPSLRPGSAAYDGRYSVLTFQEVIALARRLSRELGRPIGLYPETKHPSYFAGLGLPLEPALVRTLNANGLNHRGARVFVQSFESDNLRWLDGRLRVPLVQLVWAPEQVTVEALAAMAGYADVVGVDQTMVIPWEEDGTLGKPTGLVRQAHRVGLAVHAYTFSAENELLPGAYRSSADGAGRGRMADLLEEYFEVGLDGAFTDHVDLGVTARRQARR</sequence>
<dbReference type="GO" id="GO:0042597">
    <property type="term" value="C:periplasmic space"/>
    <property type="evidence" value="ECO:0007669"/>
    <property type="project" value="TreeGrafter"/>
</dbReference>
<proteinExistence type="inferred from homology"/>
<comment type="catalytic activity">
    <reaction evidence="6">
        <text>a sn-glycero-3-phosphodiester + H2O = an alcohol + sn-glycerol 3-phosphate + H(+)</text>
        <dbReference type="Rhea" id="RHEA:12969"/>
        <dbReference type="ChEBI" id="CHEBI:15377"/>
        <dbReference type="ChEBI" id="CHEBI:15378"/>
        <dbReference type="ChEBI" id="CHEBI:30879"/>
        <dbReference type="ChEBI" id="CHEBI:57597"/>
        <dbReference type="ChEBI" id="CHEBI:83408"/>
        <dbReference type="EC" id="3.1.4.46"/>
    </reaction>
</comment>
<dbReference type="InterPro" id="IPR017946">
    <property type="entry name" value="PLC-like_Pdiesterase_TIM-brl"/>
</dbReference>
<dbReference type="GO" id="GO:0008889">
    <property type="term" value="F:glycerophosphodiester phosphodiesterase activity"/>
    <property type="evidence" value="ECO:0007669"/>
    <property type="project" value="UniProtKB-EC"/>
</dbReference>
<dbReference type="GO" id="GO:0006071">
    <property type="term" value="P:glycerol metabolic process"/>
    <property type="evidence" value="ECO:0007669"/>
    <property type="project" value="UniProtKB-KW"/>
</dbReference>
<dbReference type="Pfam" id="PF03009">
    <property type="entry name" value="GDPD"/>
    <property type="match status" value="1"/>
</dbReference>
<feature type="chain" id="PRO_5024955334" description="glycerophosphodiester phosphodiesterase" evidence="7">
    <location>
        <begin position="29"/>
        <end position="355"/>
    </location>
</feature>
<evidence type="ECO:0000313" key="10">
    <source>
        <dbReference type="Proteomes" id="UP000325787"/>
    </source>
</evidence>
<evidence type="ECO:0000256" key="2">
    <source>
        <dbReference type="ARBA" id="ARBA00012247"/>
    </source>
</evidence>
<evidence type="ECO:0000313" key="9">
    <source>
        <dbReference type="EMBL" id="QFZ21204.1"/>
    </source>
</evidence>
<dbReference type="Proteomes" id="UP000325787">
    <property type="component" value="Chromosome"/>
</dbReference>
<dbReference type="Gene3D" id="3.20.20.190">
    <property type="entry name" value="Phosphatidylinositol (PI) phosphodiesterase"/>
    <property type="match status" value="1"/>
</dbReference>
<gene>
    <name evidence="9" type="ORF">EKG83_30865</name>
</gene>
<accession>A0A5Q0H5J1</accession>
<dbReference type="EMBL" id="CP034550">
    <property type="protein sequence ID" value="QFZ21204.1"/>
    <property type="molecule type" value="Genomic_DNA"/>
</dbReference>
<dbReference type="InterPro" id="IPR030395">
    <property type="entry name" value="GP_PDE_dom"/>
</dbReference>
<evidence type="ECO:0000256" key="1">
    <source>
        <dbReference type="ARBA" id="ARBA00007277"/>
    </source>
</evidence>
<dbReference type="PROSITE" id="PS51704">
    <property type="entry name" value="GP_PDE"/>
    <property type="match status" value="1"/>
</dbReference>
<evidence type="ECO:0000256" key="3">
    <source>
        <dbReference type="ARBA" id="ARBA00022729"/>
    </source>
</evidence>
<evidence type="ECO:0000259" key="8">
    <source>
        <dbReference type="PROSITE" id="PS51704"/>
    </source>
</evidence>
<keyword evidence="4" id="KW-0319">Glycerol metabolism</keyword>
<dbReference type="GO" id="GO:0006629">
    <property type="term" value="P:lipid metabolic process"/>
    <property type="evidence" value="ECO:0007669"/>
    <property type="project" value="InterPro"/>
</dbReference>
<comment type="similarity">
    <text evidence="1">Belongs to the glycerophosphoryl diester phosphodiesterase family.</text>
</comment>